<evidence type="ECO:0000256" key="3">
    <source>
        <dbReference type="ARBA" id="ARBA00022692"/>
    </source>
</evidence>
<keyword evidence="4 9" id="KW-0732">Signal</keyword>
<feature type="transmembrane region" description="Helical" evidence="8">
    <location>
        <begin position="250"/>
        <end position="270"/>
    </location>
</feature>
<keyword evidence="5 8" id="KW-1133">Transmembrane helix</keyword>
<evidence type="ECO:0000256" key="1">
    <source>
        <dbReference type="ARBA" id="ARBA00004479"/>
    </source>
</evidence>
<keyword evidence="3 8" id="KW-0812">Transmembrane</keyword>
<dbReference type="InterPro" id="IPR045874">
    <property type="entry name" value="LRK10/LRL21-25-like"/>
</dbReference>
<dbReference type="Proteomes" id="UP000298416">
    <property type="component" value="Unassembled WGS sequence"/>
</dbReference>
<comment type="caution">
    <text evidence="12">The sequence shown here is derived from an EMBL/GenBank/DDBJ whole genome shotgun (WGS) entry which is preliminary data.</text>
</comment>
<keyword evidence="7" id="KW-0325">Glycoprotein</keyword>
<evidence type="ECO:0000256" key="7">
    <source>
        <dbReference type="ARBA" id="ARBA00023180"/>
    </source>
</evidence>
<dbReference type="InterPro" id="IPR025287">
    <property type="entry name" value="WAK_GUB"/>
</dbReference>
<dbReference type="Pfam" id="PF00069">
    <property type="entry name" value="Pkinase"/>
    <property type="match status" value="1"/>
</dbReference>
<sequence>MLKCTFMLIVLVLHLLPCCDAKCTPSSCGTIPNISRPFRLNSDPINCSDPRFELRCENNVTYISLNSQNYYVKAINYHNSTIRLVDASIVNDDICSFPIVSSDAFSFIYDNPHPIPYRIPTTPNPINFISCPYPLNSSSLFTDVTSHCASSSSSLLSTYAFIKVGHLNASELPHLCTLDLIVMTSWQGFKRLDNVSLSEIHQSLLYGFELVVCPSCKITPRKFFVSFFYDIIPVLLIIVGLLCAMVSPSVFTIFGFAAVSLLLFYTPVLYSTVIDPIKSQPYYYHLPEGGSHTYLPLGKNAISLTTARGTIGYVAPELINRSMGAVSYKADVYSFGMMLIDIVGLKRDLRGKNDHSSQYFPYWIYDCFDQGKDIEIEGAEYDDENESRKSIVKKMTIVALWCILMSPDDRPSMNKVLEMLEGDVERLQIPSQSTQIGITPNLHVLLILFLCFNMWMLLSRLRACLTTIMGL</sequence>
<name>A0A8X8Z547_SALSN</name>
<evidence type="ECO:0000256" key="4">
    <source>
        <dbReference type="ARBA" id="ARBA00022729"/>
    </source>
</evidence>
<dbReference type="GO" id="GO:0005524">
    <property type="term" value="F:ATP binding"/>
    <property type="evidence" value="ECO:0007669"/>
    <property type="project" value="InterPro"/>
</dbReference>
<keyword evidence="2" id="KW-0418">Kinase</keyword>
<evidence type="ECO:0000313" key="12">
    <source>
        <dbReference type="EMBL" id="KAG6391574.1"/>
    </source>
</evidence>
<dbReference type="GO" id="GO:0004674">
    <property type="term" value="F:protein serine/threonine kinase activity"/>
    <property type="evidence" value="ECO:0007669"/>
    <property type="project" value="UniProtKB-KW"/>
</dbReference>
<evidence type="ECO:0000256" key="8">
    <source>
        <dbReference type="SAM" id="Phobius"/>
    </source>
</evidence>
<accession>A0A8X8Z547</accession>
<keyword evidence="6 8" id="KW-0472">Membrane</keyword>
<organism evidence="12">
    <name type="scientific">Salvia splendens</name>
    <name type="common">Scarlet sage</name>
    <dbReference type="NCBI Taxonomy" id="180675"/>
    <lineage>
        <taxon>Eukaryota</taxon>
        <taxon>Viridiplantae</taxon>
        <taxon>Streptophyta</taxon>
        <taxon>Embryophyta</taxon>
        <taxon>Tracheophyta</taxon>
        <taxon>Spermatophyta</taxon>
        <taxon>Magnoliopsida</taxon>
        <taxon>eudicotyledons</taxon>
        <taxon>Gunneridae</taxon>
        <taxon>Pentapetalae</taxon>
        <taxon>asterids</taxon>
        <taxon>lamiids</taxon>
        <taxon>Lamiales</taxon>
        <taxon>Lamiaceae</taxon>
        <taxon>Nepetoideae</taxon>
        <taxon>Mentheae</taxon>
        <taxon>Salviinae</taxon>
        <taxon>Salvia</taxon>
        <taxon>Salvia subgen. Calosphace</taxon>
        <taxon>core Calosphace</taxon>
    </lineage>
</organism>
<dbReference type="EMBL" id="PNBA02000019">
    <property type="protein sequence ID" value="KAG6391574.1"/>
    <property type="molecule type" value="Genomic_DNA"/>
</dbReference>
<evidence type="ECO:0000256" key="2">
    <source>
        <dbReference type="ARBA" id="ARBA00022527"/>
    </source>
</evidence>
<protein>
    <recommendedName>
        <fullName evidence="14">Protein kinase domain-containing protein</fullName>
    </recommendedName>
</protein>
<comment type="subcellular location">
    <subcellularLocation>
        <location evidence="1">Membrane</location>
        <topology evidence="1">Single-pass type I membrane protein</topology>
    </subcellularLocation>
</comment>
<dbReference type="InterPro" id="IPR000719">
    <property type="entry name" value="Prot_kinase_dom"/>
</dbReference>
<reference evidence="12" key="2">
    <citation type="submission" date="2020-08" db="EMBL/GenBank/DDBJ databases">
        <title>Plant Genome Project.</title>
        <authorList>
            <person name="Zhang R.-G."/>
        </authorList>
    </citation>
    <scope>NUCLEOTIDE SEQUENCE</scope>
    <source>
        <strain evidence="12">Huo1</strain>
        <tissue evidence="12">Leaf</tissue>
    </source>
</reference>
<evidence type="ECO:0000259" key="10">
    <source>
        <dbReference type="Pfam" id="PF00069"/>
    </source>
</evidence>
<evidence type="ECO:0000256" key="5">
    <source>
        <dbReference type="ARBA" id="ARBA00022989"/>
    </source>
</evidence>
<gene>
    <name evidence="12" type="ORF">SASPL_149330</name>
</gene>
<proteinExistence type="predicted"/>
<feature type="domain" description="Protein kinase" evidence="10">
    <location>
        <begin position="303"/>
        <end position="418"/>
    </location>
</feature>
<feature type="signal peptide" evidence="9">
    <location>
        <begin position="1"/>
        <end position="21"/>
    </location>
</feature>
<evidence type="ECO:0000256" key="9">
    <source>
        <dbReference type="SAM" id="SignalP"/>
    </source>
</evidence>
<dbReference type="AlphaFoldDB" id="A0A8X8Z547"/>
<evidence type="ECO:0000256" key="6">
    <source>
        <dbReference type="ARBA" id="ARBA00023136"/>
    </source>
</evidence>
<dbReference type="SUPFAM" id="SSF56112">
    <property type="entry name" value="Protein kinase-like (PK-like)"/>
    <property type="match status" value="1"/>
</dbReference>
<dbReference type="Pfam" id="PF13947">
    <property type="entry name" value="GUB_WAK_bind"/>
    <property type="match status" value="1"/>
</dbReference>
<dbReference type="Gene3D" id="1.10.510.10">
    <property type="entry name" value="Transferase(Phosphotransferase) domain 1"/>
    <property type="match status" value="1"/>
</dbReference>
<feature type="domain" description="Wall-associated receptor kinase galacturonan-binding" evidence="11">
    <location>
        <begin position="23"/>
        <end position="86"/>
    </location>
</feature>
<keyword evidence="13" id="KW-1185">Reference proteome</keyword>
<feature type="transmembrane region" description="Helical" evidence="8">
    <location>
        <begin position="442"/>
        <end position="461"/>
    </location>
</feature>
<dbReference type="InterPro" id="IPR011009">
    <property type="entry name" value="Kinase-like_dom_sf"/>
</dbReference>
<keyword evidence="2" id="KW-0723">Serine/threonine-protein kinase</keyword>
<evidence type="ECO:0000259" key="11">
    <source>
        <dbReference type="Pfam" id="PF13947"/>
    </source>
</evidence>
<keyword evidence="2" id="KW-0808">Transferase</keyword>
<dbReference type="PANTHER" id="PTHR27009">
    <property type="entry name" value="RUST RESISTANCE KINASE LR10-RELATED"/>
    <property type="match status" value="1"/>
</dbReference>
<feature type="chain" id="PRO_5036444032" description="Protein kinase domain-containing protein" evidence="9">
    <location>
        <begin position="22"/>
        <end position="471"/>
    </location>
</feature>
<reference evidence="12" key="1">
    <citation type="submission" date="2018-01" db="EMBL/GenBank/DDBJ databases">
        <authorList>
            <person name="Mao J.F."/>
        </authorList>
    </citation>
    <scope>NUCLEOTIDE SEQUENCE</scope>
    <source>
        <strain evidence="12">Huo1</strain>
        <tissue evidence="12">Leaf</tissue>
    </source>
</reference>
<evidence type="ECO:0000313" key="13">
    <source>
        <dbReference type="Proteomes" id="UP000298416"/>
    </source>
</evidence>
<dbReference type="GO" id="GO:0016020">
    <property type="term" value="C:membrane"/>
    <property type="evidence" value="ECO:0007669"/>
    <property type="project" value="UniProtKB-SubCell"/>
</dbReference>
<feature type="transmembrane region" description="Helical" evidence="8">
    <location>
        <begin position="223"/>
        <end position="243"/>
    </location>
</feature>
<dbReference type="GO" id="GO:0030247">
    <property type="term" value="F:polysaccharide binding"/>
    <property type="evidence" value="ECO:0007669"/>
    <property type="project" value="InterPro"/>
</dbReference>
<evidence type="ECO:0008006" key="14">
    <source>
        <dbReference type="Google" id="ProtNLM"/>
    </source>
</evidence>